<feature type="compositionally biased region" description="Basic and acidic residues" evidence="5">
    <location>
        <begin position="429"/>
        <end position="446"/>
    </location>
</feature>
<dbReference type="PANTHER" id="PTHR32071">
    <property type="entry name" value="TRANSCRIPTIONAL REGULATORY PROTEIN"/>
    <property type="match status" value="1"/>
</dbReference>
<name>A0ABV9H257_9BURK</name>
<keyword evidence="1" id="KW-0547">Nucleotide-binding</keyword>
<dbReference type="CDD" id="cd00009">
    <property type="entry name" value="AAA"/>
    <property type="match status" value="1"/>
</dbReference>
<reference evidence="8" key="1">
    <citation type="journal article" date="2019" name="Int. J. Syst. Evol. Microbiol.">
        <title>The Global Catalogue of Microorganisms (GCM) 10K type strain sequencing project: providing services to taxonomists for standard genome sequencing and annotation.</title>
        <authorList>
            <consortium name="The Broad Institute Genomics Platform"/>
            <consortium name="The Broad Institute Genome Sequencing Center for Infectious Disease"/>
            <person name="Wu L."/>
            <person name="Ma J."/>
        </authorList>
    </citation>
    <scope>NUCLEOTIDE SEQUENCE [LARGE SCALE GENOMIC DNA]</scope>
    <source>
        <strain evidence="8">JCM 11650</strain>
    </source>
</reference>
<dbReference type="InterPro" id="IPR002197">
    <property type="entry name" value="HTH_Fis"/>
</dbReference>
<dbReference type="InterPro" id="IPR002078">
    <property type="entry name" value="Sigma_54_int"/>
</dbReference>
<dbReference type="InterPro" id="IPR000014">
    <property type="entry name" value="PAS"/>
</dbReference>
<dbReference type="Gene3D" id="1.10.8.60">
    <property type="match status" value="1"/>
</dbReference>
<proteinExistence type="predicted"/>
<feature type="domain" description="Sigma-54 factor interaction" evidence="6">
    <location>
        <begin position="133"/>
        <end position="355"/>
    </location>
</feature>
<dbReference type="RefSeq" id="WP_377728193.1">
    <property type="nucleotide sequence ID" value="NZ_JBHSEW010000022.1"/>
</dbReference>
<dbReference type="SMART" id="SM00382">
    <property type="entry name" value="AAA"/>
    <property type="match status" value="1"/>
</dbReference>
<dbReference type="InterPro" id="IPR027417">
    <property type="entry name" value="P-loop_NTPase"/>
</dbReference>
<dbReference type="PRINTS" id="PR01590">
    <property type="entry name" value="HTHFIS"/>
</dbReference>
<dbReference type="InterPro" id="IPR013656">
    <property type="entry name" value="PAS_4"/>
</dbReference>
<dbReference type="Pfam" id="PF02954">
    <property type="entry name" value="HTH_8"/>
    <property type="match status" value="1"/>
</dbReference>
<feature type="region of interest" description="Disordered" evidence="5">
    <location>
        <begin position="429"/>
        <end position="452"/>
    </location>
</feature>
<evidence type="ECO:0000313" key="8">
    <source>
        <dbReference type="Proteomes" id="UP001595967"/>
    </source>
</evidence>
<gene>
    <name evidence="7" type="ORF">ACFO3A_15390</name>
</gene>
<organism evidence="7 8">
    <name type="scientific">Comamonas nitrativorans</name>
    <dbReference type="NCBI Taxonomy" id="108437"/>
    <lineage>
        <taxon>Bacteria</taxon>
        <taxon>Pseudomonadati</taxon>
        <taxon>Pseudomonadota</taxon>
        <taxon>Betaproteobacteria</taxon>
        <taxon>Burkholderiales</taxon>
        <taxon>Comamonadaceae</taxon>
        <taxon>Comamonas</taxon>
    </lineage>
</organism>
<evidence type="ECO:0000256" key="1">
    <source>
        <dbReference type="ARBA" id="ARBA00022741"/>
    </source>
</evidence>
<dbReference type="EMBL" id="JBHSEW010000022">
    <property type="protein sequence ID" value="MFC4623580.1"/>
    <property type="molecule type" value="Genomic_DNA"/>
</dbReference>
<dbReference type="PROSITE" id="PS50045">
    <property type="entry name" value="SIGMA54_INTERACT_4"/>
    <property type="match status" value="1"/>
</dbReference>
<sequence length="476" mass="51207">MTLPDSLDLLATWLETLPEPHVLFDAQYRILAANSAYRQVFGQDASVLGRTCYAVSHHSSVPCDQAGEACPLARAQYSGQCERVLHLHHTSRGEEYVAIALQPLRTGAGPAQYFLEKMELLPLGPAQAGQAGLLGRSPAFRATLEWLARAGASNACVVLHGEPGTGKELAARAVHAASPRAEHPLVVVDCAGLPEALLESELFGQGRTGVPSRNGLLEMAQGGTLLLQDVDNLPLLLQTRLLRLLDSGTYRRVGSSELRRADVRIIATTSADLGALVRNGRWRPELYYRLNALPITLPPLRERGADVVLLADDLLQRLAPGGKRVLSAAAQQALLRHPFPGNMHELRNVLQRALLLTDGRSIGGPAMAQALALDAAPPPPPAAPSRTTLRAREAEALHQALQHTSGTRQEQARALGVSERTLYRRLRARDALHESRSQVEAADRDGLQGANRSNSGAIARICNAADGPMPQMSTAR</sequence>
<dbReference type="InterPro" id="IPR058031">
    <property type="entry name" value="AAA_lid_NorR"/>
</dbReference>
<keyword evidence="2" id="KW-0067">ATP-binding</keyword>
<dbReference type="InterPro" id="IPR003593">
    <property type="entry name" value="AAA+_ATPase"/>
</dbReference>
<dbReference type="Proteomes" id="UP001595967">
    <property type="component" value="Unassembled WGS sequence"/>
</dbReference>
<dbReference type="Pfam" id="PF08448">
    <property type="entry name" value="PAS_4"/>
    <property type="match status" value="1"/>
</dbReference>
<evidence type="ECO:0000256" key="4">
    <source>
        <dbReference type="ARBA" id="ARBA00023163"/>
    </source>
</evidence>
<dbReference type="SUPFAM" id="SSF46689">
    <property type="entry name" value="Homeodomain-like"/>
    <property type="match status" value="1"/>
</dbReference>
<evidence type="ECO:0000313" key="7">
    <source>
        <dbReference type="EMBL" id="MFC4623580.1"/>
    </source>
</evidence>
<dbReference type="Pfam" id="PF00158">
    <property type="entry name" value="Sigma54_activat"/>
    <property type="match status" value="1"/>
</dbReference>
<dbReference type="Gene3D" id="3.30.450.20">
    <property type="entry name" value="PAS domain"/>
    <property type="match status" value="1"/>
</dbReference>
<evidence type="ECO:0000259" key="6">
    <source>
        <dbReference type="PROSITE" id="PS50045"/>
    </source>
</evidence>
<dbReference type="Pfam" id="PF25601">
    <property type="entry name" value="AAA_lid_14"/>
    <property type="match status" value="1"/>
</dbReference>
<dbReference type="CDD" id="cd00130">
    <property type="entry name" value="PAS"/>
    <property type="match status" value="1"/>
</dbReference>
<dbReference type="Gene3D" id="3.40.50.300">
    <property type="entry name" value="P-loop containing nucleotide triphosphate hydrolases"/>
    <property type="match status" value="1"/>
</dbReference>
<evidence type="ECO:0000256" key="5">
    <source>
        <dbReference type="SAM" id="MobiDB-lite"/>
    </source>
</evidence>
<dbReference type="SUPFAM" id="SSF52540">
    <property type="entry name" value="P-loop containing nucleoside triphosphate hydrolases"/>
    <property type="match status" value="1"/>
</dbReference>
<protein>
    <submittedName>
        <fullName evidence="7">Sigma 54-interacting transcriptional regulator</fullName>
    </submittedName>
</protein>
<comment type="caution">
    <text evidence="7">The sequence shown here is derived from an EMBL/GenBank/DDBJ whole genome shotgun (WGS) entry which is preliminary data.</text>
</comment>
<dbReference type="SUPFAM" id="SSF55785">
    <property type="entry name" value="PYP-like sensor domain (PAS domain)"/>
    <property type="match status" value="1"/>
</dbReference>
<keyword evidence="4" id="KW-0804">Transcription</keyword>
<dbReference type="Gene3D" id="1.10.10.60">
    <property type="entry name" value="Homeodomain-like"/>
    <property type="match status" value="1"/>
</dbReference>
<accession>A0ABV9H257</accession>
<keyword evidence="3" id="KW-0805">Transcription regulation</keyword>
<keyword evidence="8" id="KW-1185">Reference proteome</keyword>
<dbReference type="InterPro" id="IPR009057">
    <property type="entry name" value="Homeodomain-like_sf"/>
</dbReference>
<dbReference type="InterPro" id="IPR035965">
    <property type="entry name" value="PAS-like_dom_sf"/>
</dbReference>
<evidence type="ECO:0000256" key="3">
    <source>
        <dbReference type="ARBA" id="ARBA00023015"/>
    </source>
</evidence>
<evidence type="ECO:0000256" key="2">
    <source>
        <dbReference type="ARBA" id="ARBA00022840"/>
    </source>
</evidence>